<evidence type="ECO:0000256" key="4">
    <source>
        <dbReference type="ARBA" id="ARBA00022525"/>
    </source>
</evidence>
<keyword evidence="3" id="KW-0134">Cell wall</keyword>
<evidence type="ECO:0000313" key="10">
    <source>
        <dbReference type="EMBL" id="CAK9318499.1"/>
    </source>
</evidence>
<dbReference type="PANTHER" id="PTHR31375">
    <property type="match status" value="1"/>
</dbReference>
<evidence type="ECO:0000256" key="7">
    <source>
        <dbReference type="ARBA" id="ARBA00023316"/>
    </source>
</evidence>
<feature type="chain" id="PRO_5047042712" description="Polygalacturonase" evidence="9">
    <location>
        <begin position="37"/>
        <end position="260"/>
    </location>
</feature>
<dbReference type="InterPro" id="IPR000743">
    <property type="entry name" value="Glyco_hydro_28"/>
</dbReference>
<dbReference type="Pfam" id="PF00295">
    <property type="entry name" value="Glyco_hydro_28"/>
    <property type="match status" value="1"/>
</dbReference>
<keyword evidence="5 8" id="KW-0378">Hydrolase</keyword>
<keyword evidence="9" id="KW-0732">Signal</keyword>
<evidence type="ECO:0000313" key="11">
    <source>
        <dbReference type="Proteomes" id="UP001642487"/>
    </source>
</evidence>
<name>A0ABP0YDC2_9ROSI</name>
<dbReference type="Proteomes" id="UP001642487">
    <property type="component" value="Chromosome 3"/>
</dbReference>
<evidence type="ECO:0008006" key="12">
    <source>
        <dbReference type="Google" id="ProtNLM"/>
    </source>
</evidence>
<feature type="signal peptide" evidence="9">
    <location>
        <begin position="1"/>
        <end position="36"/>
    </location>
</feature>
<reference evidence="10 11" key="1">
    <citation type="submission" date="2024-03" db="EMBL/GenBank/DDBJ databases">
        <authorList>
            <person name="Gkanogiannis A."/>
            <person name="Becerra Lopez-Lavalle L."/>
        </authorList>
    </citation>
    <scope>NUCLEOTIDE SEQUENCE [LARGE SCALE GENOMIC DNA]</scope>
</reference>
<evidence type="ECO:0000256" key="6">
    <source>
        <dbReference type="ARBA" id="ARBA00023295"/>
    </source>
</evidence>
<protein>
    <recommendedName>
        <fullName evidence="12">Polygalacturonase</fullName>
    </recommendedName>
</protein>
<dbReference type="InterPro" id="IPR012334">
    <property type="entry name" value="Pectin_lyas_fold"/>
</dbReference>
<organism evidence="10 11">
    <name type="scientific">Citrullus colocynthis</name>
    <name type="common">colocynth</name>
    <dbReference type="NCBI Taxonomy" id="252529"/>
    <lineage>
        <taxon>Eukaryota</taxon>
        <taxon>Viridiplantae</taxon>
        <taxon>Streptophyta</taxon>
        <taxon>Embryophyta</taxon>
        <taxon>Tracheophyta</taxon>
        <taxon>Spermatophyta</taxon>
        <taxon>Magnoliopsida</taxon>
        <taxon>eudicotyledons</taxon>
        <taxon>Gunneridae</taxon>
        <taxon>Pentapetalae</taxon>
        <taxon>rosids</taxon>
        <taxon>fabids</taxon>
        <taxon>Cucurbitales</taxon>
        <taxon>Cucurbitaceae</taxon>
        <taxon>Benincaseae</taxon>
        <taxon>Citrullus</taxon>
    </lineage>
</organism>
<keyword evidence="6 8" id="KW-0326">Glycosidase</keyword>
<gene>
    <name evidence="10" type="ORF">CITCOLO1_LOCUS10468</name>
</gene>
<keyword evidence="4" id="KW-0964">Secreted</keyword>
<proteinExistence type="inferred from homology"/>
<evidence type="ECO:0000256" key="9">
    <source>
        <dbReference type="SAM" id="SignalP"/>
    </source>
</evidence>
<dbReference type="SUPFAM" id="SSF51126">
    <property type="entry name" value="Pectin lyase-like"/>
    <property type="match status" value="1"/>
</dbReference>
<dbReference type="InterPro" id="IPR011050">
    <property type="entry name" value="Pectin_lyase_fold/virulence"/>
</dbReference>
<evidence type="ECO:0000256" key="5">
    <source>
        <dbReference type="ARBA" id="ARBA00022801"/>
    </source>
</evidence>
<dbReference type="Gene3D" id="2.160.20.10">
    <property type="entry name" value="Single-stranded right-handed beta-helix, Pectin lyase-like"/>
    <property type="match status" value="1"/>
</dbReference>
<evidence type="ECO:0000256" key="2">
    <source>
        <dbReference type="ARBA" id="ARBA00008834"/>
    </source>
</evidence>
<keyword evidence="11" id="KW-1185">Reference proteome</keyword>
<keyword evidence="7" id="KW-0961">Cell wall biogenesis/degradation</keyword>
<comment type="similarity">
    <text evidence="2 8">Belongs to the glycosyl hydrolase 28 family.</text>
</comment>
<evidence type="ECO:0000256" key="1">
    <source>
        <dbReference type="ARBA" id="ARBA00004191"/>
    </source>
</evidence>
<accession>A0ABP0YDC2</accession>
<sequence>MKLSLLLFSSLLALSLSPRNFSAAGGFDLLLPPSYAAESPGGDPWMGLRVFDVNDYGAVSDGKTENSLAFMRAWEDACGYKGSSMLLIGEGSFLVDNLTFSGPCFNGLSPKVLILGTLIAPANPTTDVWVRFQSLRGLILTGGNGSAILNGQGAQTWSLGSTCRQLMTCDMFATSLKLSNVWDGIVSNINLVDSKGFHISVYGESRSVKLECTKESSDSGDSLEPCSALPSHSFAPHLPLPSPDLDSALRSLPQSLISSA</sequence>
<evidence type="ECO:0000256" key="3">
    <source>
        <dbReference type="ARBA" id="ARBA00022512"/>
    </source>
</evidence>
<evidence type="ECO:0000256" key="8">
    <source>
        <dbReference type="RuleBase" id="RU361169"/>
    </source>
</evidence>
<comment type="subcellular location">
    <subcellularLocation>
        <location evidence="1">Secreted</location>
        <location evidence="1">Cell wall</location>
    </subcellularLocation>
</comment>
<dbReference type="EMBL" id="OZ021737">
    <property type="protein sequence ID" value="CAK9318499.1"/>
    <property type="molecule type" value="Genomic_DNA"/>
</dbReference>